<name>A0AAV8ZEM8_9CUCU</name>
<dbReference type="Gene3D" id="3.30.40.10">
    <property type="entry name" value="Zinc/RING finger domain, C3HC4 (zinc finger)"/>
    <property type="match status" value="1"/>
</dbReference>
<feature type="coiled-coil region" evidence="4">
    <location>
        <begin position="192"/>
        <end position="265"/>
    </location>
</feature>
<dbReference type="EMBL" id="JAPWTK010000002">
    <property type="protein sequence ID" value="KAJ8962846.1"/>
    <property type="molecule type" value="Genomic_DNA"/>
</dbReference>
<keyword evidence="1 3" id="KW-0479">Metal-binding</keyword>
<dbReference type="PANTHER" id="PTHR46569">
    <property type="entry name" value="E3 UBIQUITIN-PROTEIN LIGASE TRAIP"/>
    <property type="match status" value="1"/>
</dbReference>
<sequence>MNINCVICSDLFVPTAEVYITKCGHMFHFHCLAHWIERSQTCPQCRNKTTDKTIHKVYFNLANTDGCTEDAGTLQNKVHDLQFQITLKEKDIKLFSEKYSKAKAQNIALREEIKELEDKCKSHESAIHGLKDRMVYLKSKSKDNDKLTEEVAKLKTRVKDMENIHLAVTGSKEDVNEMLRNEKNVESLALLSAILKKSLIDAERKKREMEHNLKRAQNEAAKYRRDYNTLDGQNSDLKKELHQLKTCYENEKRYLKNKIADLDKKISSTDKLDITNTSLNRIILESPINFNRKPRLMSPEDGVRETESPSMVEKVQKILDSNSPYLPVKASNLAVDYNSILNTKFQSKSGSSKSGFTIFKAPPASLEHIKLPTNTSGISYNGLGGTSKEDVYPTPKPRETGLKRPKSCATLTSNKFRKLAPTATKTKVTSFFSQRDSQ</sequence>
<dbReference type="Pfam" id="PF13639">
    <property type="entry name" value="zf-RING_2"/>
    <property type="match status" value="1"/>
</dbReference>
<evidence type="ECO:0000256" key="4">
    <source>
        <dbReference type="SAM" id="Coils"/>
    </source>
</evidence>
<gene>
    <name evidence="7" type="ORF">NQ318_001246</name>
</gene>
<keyword evidence="1 3" id="KW-0863">Zinc-finger</keyword>
<proteinExistence type="predicted"/>
<organism evidence="7 8">
    <name type="scientific">Aromia moschata</name>
    <dbReference type="NCBI Taxonomy" id="1265417"/>
    <lineage>
        <taxon>Eukaryota</taxon>
        <taxon>Metazoa</taxon>
        <taxon>Ecdysozoa</taxon>
        <taxon>Arthropoda</taxon>
        <taxon>Hexapoda</taxon>
        <taxon>Insecta</taxon>
        <taxon>Pterygota</taxon>
        <taxon>Neoptera</taxon>
        <taxon>Endopterygota</taxon>
        <taxon>Coleoptera</taxon>
        <taxon>Polyphaga</taxon>
        <taxon>Cucujiformia</taxon>
        <taxon>Chrysomeloidea</taxon>
        <taxon>Cerambycidae</taxon>
        <taxon>Cerambycinae</taxon>
        <taxon>Callichromatini</taxon>
        <taxon>Aromia</taxon>
    </lineage>
</organism>
<evidence type="ECO:0000259" key="6">
    <source>
        <dbReference type="PROSITE" id="PS50089"/>
    </source>
</evidence>
<dbReference type="AlphaFoldDB" id="A0AAV8ZEM8"/>
<dbReference type="SUPFAM" id="SSF57850">
    <property type="entry name" value="RING/U-box"/>
    <property type="match status" value="1"/>
</dbReference>
<dbReference type="InterPro" id="IPR052639">
    <property type="entry name" value="TRAIP_ubiq-protein_ligase"/>
</dbReference>
<dbReference type="GO" id="GO:0016567">
    <property type="term" value="P:protein ubiquitination"/>
    <property type="evidence" value="ECO:0007669"/>
    <property type="project" value="TreeGrafter"/>
</dbReference>
<evidence type="ECO:0000256" key="5">
    <source>
        <dbReference type="SAM" id="MobiDB-lite"/>
    </source>
</evidence>
<dbReference type="GO" id="GO:0005634">
    <property type="term" value="C:nucleus"/>
    <property type="evidence" value="ECO:0007669"/>
    <property type="project" value="TreeGrafter"/>
</dbReference>
<dbReference type="SMART" id="SM00184">
    <property type="entry name" value="RING"/>
    <property type="match status" value="1"/>
</dbReference>
<evidence type="ECO:0000256" key="2">
    <source>
        <dbReference type="ARBA" id="ARBA00022833"/>
    </source>
</evidence>
<dbReference type="GO" id="GO:0031297">
    <property type="term" value="P:replication fork processing"/>
    <property type="evidence" value="ECO:0007669"/>
    <property type="project" value="TreeGrafter"/>
</dbReference>
<comment type="caution">
    <text evidence="7">The sequence shown here is derived from an EMBL/GenBank/DDBJ whole genome shotgun (WGS) entry which is preliminary data.</text>
</comment>
<feature type="compositionally biased region" description="Basic and acidic residues" evidence="5">
    <location>
        <begin position="387"/>
        <end position="402"/>
    </location>
</feature>
<feature type="coiled-coil region" evidence="4">
    <location>
        <begin position="92"/>
        <end position="164"/>
    </location>
</feature>
<dbReference type="InterPro" id="IPR013083">
    <property type="entry name" value="Znf_RING/FYVE/PHD"/>
</dbReference>
<dbReference type="PANTHER" id="PTHR46569:SF1">
    <property type="entry name" value="E3 UBIQUITIN-PROTEIN LIGASE RFWD3-RELATED"/>
    <property type="match status" value="1"/>
</dbReference>
<evidence type="ECO:0000256" key="3">
    <source>
        <dbReference type="PROSITE-ProRule" id="PRU00175"/>
    </source>
</evidence>
<keyword evidence="8" id="KW-1185">Reference proteome</keyword>
<evidence type="ECO:0000313" key="7">
    <source>
        <dbReference type="EMBL" id="KAJ8962846.1"/>
    </source>
</evidence>
<feature type="domain" description="RING-type" evidence="6">
    <location>
        <begin position="5"/>
        <end position="46"/>
    </location>
</feature>
<dbReference type="GO" id="GO:0061630">
    <property type="term" value="F:ubiquitin protein ligase activity"/>
    <property type="evidence" value="ECO:0007669"/>
    <property type="project" value="TreeGrafter"/>
</dbReference>
<dbReference type="Proteomes" id="UP001162162">
    <property type="component" value="Unassembled WGS sequence"/>
</dbReference>
<keyword evidence="4" id="KW-0175">Coiled coil</keyword>
<reference evidence="7" key="1">
    <citation type="journal article" date="2023" name="Insect Mol. Biol.">
        <title>Genome sequencing provides insights into the evolution of gene families encoding plant cell wall-degrading enzymes in longhorned beetles.</title>
        <authorList>
            <person name="Shin N.R."/>
            <person name="Okamura Y."/>
            <person name="Kirsch R."/>
            <person name="Pauchet Y."/>
        </authorList>
    </citation>
    <scope>NUCLEOTIDE SEQUENCE</scope>
    <source>
        <strain evidence="7">AMC_N1</strain>
    </source>
</reference>
<keyword evidence="2" id="KW-0862">Zinc</keyword>
<dbReference type="GO" id="GO:0090734">
    <property type="term" value="C:site of DNA damage"/>
    <property type="evidence" value="ECO:0007669"/>
    <property type="project" value="TreeGrafter"/>
</dbReference>
<evidence type="ECO:0000313" key="8">
    <source>
        <dbReference type="Proteomes" id="UP001162162"/>
    </source>
</evidence>
<evidence type="ECO:0000256" key="1">
    <source>
        <dbReference type="ARBA" id="ARBA00022771"/>
    </source>
</evidence>
<dbReference type="PROSITE" id="PS50089">
    <property type="entry name" value="ZF_RING_2"/>
    <property type="match status" value="1"/>
</dbReference>
<dbReference type="GO" id="GO:0008270">
    <property type="term" value="F:zinc ion binding"/>
    <property type="evidence" value="ECO:0007669"/>
    <property type="project" value="UniProtKB-KW"/>
</dbReference>
<protein>
    <recommendedName>
        <fullName evidence="6">RING-type domain-containing protein</fullName>
    </recommendedName>
</protein>
<dbReference type="InterPro" id="IPR001841">
    <property type="entry name" value="Znf_RING"/>
</dbReference>
<accession>A0AAV8ZEM8</accession>
<feature type="region of interest" description="Disordered" evidence="5">
    <location>
        <begin position="377"/>
        <end position="405"/>
    </location>
</feature>